<dbReference type="SUPFAM" id="SSF46894">
    <property type="entry name" value="C-terminal effector domain of the bipartite response regulators"/>
    <property type="match status" value="1"/>
</dbReference>
<feature type="domain" description="HTH luxR-type" evidence="6">
    <location>
        <begin position="153"/>
        <end position="218"/>
    </location>
</feature>
<comment type="caution">
    <text evidence="8">The sequence shown here is derived from an EMBL/GenBank/DDBJ whole genome shotgun (WGS) entry which is preliminary data.</text>
</comment>
<dbReference type="InterPro" id="IPR001789">
    <property type="entry name" value="Sig_transdc_resp-reg_receiver"/>
</dbReference>
<evidence type="ECO:0000256" key="5">
    <source>
        <dbReference type="PROSITE-ProRule" id="PRU00169"/>
    </source>
</evidence>
<dbReference type="InterPro" id="IPR000792">
    <property type="entry name" value="Tscrpt_reg_LuxR_C"/>
</dbReference>
<gene>
    <name evidence="8" type="ORF">ACFOW1_16745</name>
</gene>
<dbReference type="PANTHER" id="PTHR43214">
    <property type="entry name" value="TWO-COMPONENT RESPONSE REGULATOR"/>
    <property type="match status" value="1"/>
</dbReference>
<dbReference type="CDD" id="cd17535">
    <property type="entry name" value="REC_NarL-like"/>
    <property type="match status" value="1"/>
</dbReference>
<dbReference type="Pfam" id="PF00196">
    <property type="entry name" value="GerE"/>
    <property type="match status" value="1"/>
</dbReference>
<dbReference type="RefSeq" id="WP_379015886.1">
    <property type="nucleotide sequence ID" value="NZ_JBHSDC010000031.1"/>
</dbReference>
<accession>A0ABV8Q006</accession>
<evidence type="ECO:0000256" key="4">
    <source>
        <dbReference type="ARBA" id="ARBA00023163"/>
    </source>
</evidence>
<dbReference type="PANTHER" id="PTHR43214:SF41">
    <property type="entry name" value="NITRATE_NITRITE RESPONSE REGULATOR PROTEIN NARP"/>
    <property type="match status" value="1"/>
</dbReference>
<evidence type="ECO:0000313" key="8">
    <source>
        <dbReference type="EMBL" id="MFC4233552.1"/>
    </source>
</evidence>
<dbReference type="InterPro" id="IPR039420">
    <property type="entry name" value="WalR-like"/>
</dbReference>
<keyword evidence="3" id="KW-0238">DNA-binding</keyword>
<reference evidence="9" key="1">
    <citation type="journal article" date="2019" name="Int. J. Syst. Evol. Microbiol.">
        <title>The Global Catalogue of Microorganisms (GCM) 10K type strain sequencing project: providing services to taxonomists for standard genome sequencing and annotation.</title>
        <authorList>
            <consortium name="The Broad Institute Genomics Platform"/>
            <consortium name="The Broad Institute Genome Sequencing Center for Infectious Disease"/>
            <person name="Wu L."/>
            <person name="Ma J."/>
        </authorList>
    </citation>
    <scope>NUCLEOTIDE SEQUENCE [LARGE SCALE GENOMIC DNA]</scope>
    <source>
        <strain evidence="9">CECT 8010</strain>
    </source>
</reference>
<protein>
    <submittedName>
        <fullName evidence="8">Response regulator</fullName>
    </submittedName>
</protein>
<dbReference type="InterPro" id="IPR016032">
    <property type="entry name" value="Sig_transdc_resp-reg_C-effctor"/>
</dbReference>
<dbReference type="CDD" id="cd06170">
    <property type="entry name" value="LuxR_C_like"/>
    <property type="match status" value="1"/>
</dbReference>
<feature type="modified residue" description="4-aspartylphosphate" evidence="5">
    <location>
        <position position="64"/>
    </location>
</feature>
<keyword evidence="4" id="KW-0804">Transcription</keyword>
<organism evidence="8 9">
    <name type="scientific">Parasediminibacterium paludis</name>
    <dbReference type="NCBI Taxonomy" id="908966"/>
    <lineage>
        <taxon>Bacteria</taxon>
        <taxon>Pseudomonadati</taxon>
        <taxon>Bacteroidota</taxon>
        <taxon>Chitinophagia</taxon>
        <taxon>Chitinophagales</taxon>
        <taxon>Chitinophagaceae</taxon>
        <taxon>Parasediminibacterium</taxon>
    </lineage>
</organism>
<evidence type="ECO:0000313" key="9">
    <source>
        <dbReference type="Proteomes" id="UP001595906"/>
    </source>
</evidence>
<dbReference type="InterPro" id="IPR011006">
    <property type="entry name" value="CheY-like_superfamily"/>
</dbReference>
<keyword evidence="1 5" id="KW-0597">Phosphoprotein</keyword>
<keyword evidence="9" id="KW-1185">Reference proteome</keyword>
<dbReference type="SMART" id="SM00448">
    <property type="entry name" value="REC"/>
    <property type="match status" value="1"/>
</dbReference>
<dbReference type="Pfam" id="PF00072">
    <property type="entry name" value="Response_reg"/>
    <property type="match status" value="1"/>
</dbReference>
<dbReference type="SMART" id="SM00421">
    <property type="entry name" value="HTH_LUXR"/>
    <property type="match status" value="1"/>
</dbReference>
<dbReference type="InterPro" id="IPR058245">
    <property type="entry name" value="NreC/VraR/RcsB-like_REC"/>
</dbReference>
<dbReference type="PROSITE" id="PS50110">
    <property type="entry name" value="RESPONSE_REGULATORY"/>
    <property type="match status" value="1"/>
</dbReference>
<feature type="domain" description="Response regulatory" evidence="7">
    <location>
        <begin position="12"/>
        <end position="129"/>
    </location>
</feature>
<evidence type="ECO:0000256" key="2">
    <source>
        <dbReference type="ARBA" id="ARBA00023015"/>
    </source>
</evidence>
<dbReference type="PROSITE" id="PS50043">
    <property type="entry name" value="HTH_LUXR_2"/>
    <property type="match status" value="1"/>
</dbReference>
<dbReference type="Gene3D" id="3.40.50.2300">
    <property type="match status" value="1"/>
</dbReference>
<dbReference type="SUPFAM" id="SSF52172">
    <property type="entry name" value="CheY-like"/>
    <property type="match status" value="1"/>
</dbReference>
<evidence type="ECO:0000256" key="3">
    <source>
        <dbReference type="ARBA" id="ARBA00023125"/>
    </source>
</evidence>
<evidence type="ECO:0000259" key="6">
    <source>
        <dbReference type="PROSITE" id="PS50043"/>
    </source>
</evidence>
<dbReference type="EMBL" id="JBHSDC010000031">
    <property type="protein sequence ID" value="MFC4233552.1"/>
    <property type="molecule type" value="Genomic_DNA"/>
</dbReference>
<dbReference type="PROSITE" id="PS00622">
    <property type="entry name" value="HTH_LUXR_1"/>
    <property type="match status" value="1"/>
</dbReference>
<name>A0ABV8Q006_9BACT</name>
<sequence>MAVSTINKNDIKVALVDDHILIRNSLSKLVASFPNCSVLFEADNGRHCIDFLDKHLLPDVLLLDISMPVMDGFETAVYVSKHFPLVRILTLTMLTDERSIVKMFRNGARGYLSKNVSPQELQVAIKTMAEKNMYMPDEVSSKLVSGLQHDLSEVVPVSSLSDKEKEFLALIPTDFNYVEIAKKMSVSPRTVDDYRERLFKKLQVNSRMGLAIYAIRNDLF</sequence>
<evidence type="ECO:0000256" key="1">
    <source>
        <dbReference type="ARBA" id="ARBA00022553"/>
    </source>
</evidence>
<keyword evidence="2" id="KW-0805">Transcription regulation</keyword>
<proteinExistence type="predicted"/>
<evidence type="ECO:0000259" key="7">
    <source>
        <dbReference type="PROSITE" id="PS50110"/>
    </source>
</evidence>
<dbReference type="Proteomes" id="UP001595906">
    <property type="component" value="Unassembled WGS sequence"/>
</dbReference>